<proteinExistence type="predicted"/>
<sequence length="78" mass="8340">MIRPEWLLLIGLAPMILGPLPGGGDSITAQLCSGGVIRIPVDGDEPDRVPEQPCFKACHAGNCRKRSDKGDTLDLELD</sequence>
<dbReference type="RefSeq" id="WP_222824864.1">
    <property type="nucleotide sequence ID" value="NZ_JAHWXP010000002.1"/>
</dbReference>
<evidence type="ECO:0000313" key="2">
    <source>
        <dbReference type="Proteomes" id="UP000759298"/>
    </source>
</evidence>
<organism evidence="1 2">
    <name type="scientific">Alteriqipengyuania abyssalis</name>
    <dbReference type="NCBI Taxonomy" id="2860200"/>
    <lineage>
        <taxon>Bacteria</taxon>
        <taxon>Pseudomonadati</taxon>
        <taxon>Pseudomonadota</taxon>
        <taxon>Alphaproteobacteria</taxon>
        <taxon>Sphingomonadales</taxon>
        <taxon>Erythrobacteraceae</taxon>
        <taxon>Alteriqipengyuania</taxon>
    </lineage>
</organism>
<accession>A0ABS7PEE9</accession>
<gene>
    <name evidence="1" type="ORF">KYN89_09855</name>
</gene>
<reference evidence="1 2" key="1">
    <citation type="submission" date="2021-07" db="EMBL/GenBank/DDBJ databases">
        <title>Alteriqipengyuania abyssalis NZ-12B nov, sp.nov isolated from deep sea sponge in pacific ocean.</title>
        <authorList>
            <person name="Tareen S."/>
            <person name="Wink J."/>
        </authorList>
    </citation>
    <scope>NUCLEOTIDE SEQUENCE [LARGE SCALE GENOMIC DNA]</scope>
    <source>
        <strain evidence="1 2">NZ-12B</strain>
    </source>
</reference>
<evidence type="ECO:0008006" key="3">
    <source>
        <dbReference type="Google" id="ProtNLM"/>
    </source>
</evidence>
<name>A0ABS7PEE9_9SPHN</name>
<dbReference type="EMBL" id="JAHWXP010000002">
    <property type="protein sequence ID" value="MBY8337356.1"/>
    <property type="molecule type" value="Genomic_DNA"/>
</dbReference>
<dbReference type="Proteomes" id="UP000759298">
    <property type="component" value="Unassembled WGS sequence"/>
</dbReference>
<keyword evidence="2" id="KW-1185">Reference proteome</keyword>
<comment type="caution">
    <text evidence="1">The sequence shown here is derived from an EMBL/GenBank/DDBJ whole genome shotgun (WGS) entry which is preliminary data.</text>
</comment>
<protein>
    <recommendedName>
        <fullName evidence="3">Secreted protein</fullName>
    </recommendedName>
</protein>
<evidence type="ECO:0000313" key="1">
    <source>
        <dbReference type="EMBL" id="MBY8337356.1"/>
    </source>
</evidence>